<reference evidence="11 12" key="1">
    <citation type="submission" date="2024-05" db="EMBL/GenBank/DDBJ databases">
        <title>Roseateles sp. 2.12 16S ribosomal RNA gene Genome sequencing and assembly.</title>
        <authorList>
            <person name="Woo H."/>
        </authorList>
    </citation>
    <scope>NUCLEOTIDE SEQUENCE [LARGE SCALE GENOMIC DNA]</scope>
    <source>
        <strain evidence="11 12">2.12</strain>
    </source>
</reference>
<comment type="caution">
    <text evidence="11">The sequence shown here is derived from an EMBL/GenBank/DDBJ whole genome shotgun (WGS) entry which is preliminary data.</text>
</comment>
<evidence type="ECO:0000259" key="10">
    <source>
        <dbReference type="Pfam" id="PF02501"/>
    </source>
</evidence>
<dbReference type="SUPFAM" id="SSF54523">
    <property type="entry name" value="Pili subunits"/>
    <property type="match status" value="1"/>
</dbReference>
<dbReference type="NCBIfam" id="TIGR02532">
    <property type="entry name" value="IV_pilin_GFxxxE"/>
    <property type="match status" value="1"/>
</dbReference>
<keyword evidence="7" id="KW-1133">Transmembrane helix</keyword>
<evidence type="ECO:0000256" key="8">
    <source>
        <dbReference type="ARBA" id="ARBA00023136"/>
    </source>
</evidence>
<protein>
    <recommendedName>
        <fullName evidence="9">Type II secretion system protein I</fullName>
        <shortName evidence="9">T2SS minor pseudopilin I</shortName>
    </recommendedName>
</protein>
<dbReference type="PANTHER" id="PTHR38779">
    <property type="entry name" value="TYPE II SECRETION SYSTEM PROTEIN I-RELATED"/>
    <property type="match status" value="1"/>
</dbReference>
<organism evidence="11 12">
    <name type="scientific">Roseateles flavus</name>
    <dbReference type="NCBI Taxonomy" id="3149041"/>
    <lineage>
        <taxon>Bacteria</taxon>
        <taxon>Pseudomonadati</taxon>
        <taxon>Pseudomonadota</taxon>
        <taxon>Betaproteobacteria</taxon>
        <taxon>Burkholderiales</taxon>
        <taxon>Sphaerotilaceae</taxon>
        <taxon>Roseateles</taxon>
    </lineage>
</organism>
<dbReference type="RefSeq" id="WP_347606181.1">
    <property type="nucleotide sequence ID" value="NZ_JBDPZC010000001.1"/>
</dbReference>
<dbReference type="PROSITE" id="PS00409">
    <property type="entry name" value="PROKAR_NTER_METHYL"/>
    <property type="match status" value="1"/>
</dbReference>
<evidence type="ECO:0000256" key="2">
    <source>
        <dbReference type="ARBA" id="ARBA00008358"/>
    </source>
</evidence>
<keyword evidence="5 9" id="KW-0997">Cell inner membrane</keyword>
<keyword evidence="8" id="KW-0472">Membrane</keyword>
<evidence type="ECO:0000256" key="7">
    <source>
        <dbReference type="ARBA" id="ARBA00022989"/>
    </source>
</evidence>
<evidence type="ECO:0000313" key="11">
    <source>
        <dbReference type="EMBL" id="MEO3711847.1"/>
    </source>
</evidence>
<sequence length="126" mass="13754">MNQRASARRLLRGFTLIEALVALAIVAVTLAAGLKAAGALSNHAARLAQMTSAQWCAENQLTELRLSGQFPDIGETDFQCQQLGQNFTGHMLVRATPNPNFRRVDTQMRDEQGQGLLSITTIMGRN</sequence>
<dbReference type="Pfam" id="PF07963">
    <property type="entry name" value="N_methyl"/>
    <property type="match status" value="1"/>
</dbReference>
<dbReference type="NCBIfam" id="TIGR01707">
    <property type="entry name" value="gspI"/>
    <property type="match status" value="1"/>
</dbReference>
<keyword evidence="4 9" id="KW-0488">Methylation</keyword>
<keyword evidence="12" id="KW-1185">Reference proteome</keyword>
<comment type="function">
    <text evidence="9">Component of the type II secretion system required for the energy-dependent secretion of extracellular factors such as proteases and toxins from the periplasm.</text>
</comment>
<dbReference type="PANTHER" id="PTHR38779:SF2">
    <property type="entry name" value="TYPE II SECRETION SYSTEM PROTEIN I-RELATED"/>
    <property type="match status" value="1"/>
</dbReference>
<comment type="similarity">
    <text evidence="2 9">Belongs to the GSP I family.</text>
</comment>
<accession>A0ABV0G9W3</accession>
<comment type="PTM">
    <text evidence="9">Cleaved by prepilin peptidase.</text>
</comment>
<evidence type="ECO:0000256" key="3">
    <source>
        <dbReference type="ARBA" id="ARBA00022475"/>
    </source>
</evidence>
<evidence type="ECO:0000256" key="4">
    <source>
        <dbReference type="ARBA" id="ARBA00022481"/>
    </source>
</evidence>
<dbReference type="EMBL" id="JBDPZC010000001">
    <property type="protein sequence ID" value="MEO3711847.1"/>
    <property type="molecule type" value="Genomic_DNA"/>
</dbReference>
<dbReference type="InterPro" id="IPR003413">
    <property type="entry name" value="T2SS_GspI_C"/>
</dbReference>
<proteinExistence type="inferred from homology"/>
<keyword evidence="6" id="KW-0812">Transmembrane</keyword>
<dbReference type="Proteomes" id="UP001462640">
    <property type="component" value="Unassembled WGS sequence"/>
</dbReference>
<comment type="subunit">
    <text evidence="9">Type II secretion is composed of four main components: the outer membrane complex, the inner membrane complex, the cytoplasmic secretion ATPase and the periplasm-spanning pseudopilus.</text>
</comment>
<dbReference type="Pfam" id="PF02501">
    <property type="entry name" value="T2SSI"/>
    <property type="match status" value="1"/>
</dbReference>
<dbReference type="InterPro" id="IPR010052">
    <property type="entry name" value="T2SS_protein-GspI"/>
</dbReference>
<keyword evidence="3" id="KW-1003">Cell membrane</keyword>
<comment type="subcellular location">
    <subcellularLocation>
        <location evidence="1 9">Cell inner membrane</location>
        <topology evidence="1 9">Single-pass membrane protein</topology>
    </subcellularLocation>
</comment>
<evidence type="ECO:0000313" key="12">
    <source>
        <dbReference type="Proteomes" id="UP001462640"/>
    </source>
</evidence>
<gene>
    <name evidence="11" type="primary">gspI</name>
    <name evidence="11" type="ORF">ABDJ40_03600</name>
</gene>
<evidence type="ECO:0000256" key="9">
    <source>
        <dbReference type="RuleBase" id="RU368030"/>
    </source>
</evidence>
<dbReference type="InterPro" id="IPR012902">
    <property type="entry name" value="N_methyl_site"/>
</dbReference>
<name>A0ABV0G9W3_9BURK</name>
<dbReference type="InterPro" id="IPR045584">
    <property type="entry name" value="Pilin-like"/>
</dbReference>
<dbReference type="Gene3D" id="3.30.1300.30">
    <property type="entry name" value="GSPII I/J protein-like"/>
    <property type="match status" value="1"/>
</dbReference>
<evidence type="ECO:0000256" key="1">
    <source>
        <dbReference type="ARBA" id="ARBA00004377"/>
    </source>
</evidence>
<feature type="domain" description="Type II secretion system protein GspI C-terminal" evidence="10">
    <location>
        <begin position="47"/>
        <end position="123"/>
    </location>
</feature>
<evidence type="ECO:0000256" key="5">
    <source>
        <dbReference type="ARBA" id="ARBA00022519"/>
    </source>
</evidence>
<evidence type="ECO:0000256" key="6">
    <source>
        <dbReference type="ARBA" id="ARBA00022692"/>
    </source>
</evidence>